<comment type="caution">
    <text evidence="1">The sequence shown here is derived from an EMBL/GenBank/DDBJ whole genome shotgun (WGS) entry which is preliminary data.</text>
</comment>
<sequence>LLLKVNLFIEKAYNLHPDLGNITLILAENGIEE</sequence>
<proteinExistence type="predicted"/>
<gene>
    <name evidence="1" type="ORF">S06H3_67111</name>
</gene>
<feature type="non-terminal residue" evidence="1">
    <location>
        <position position="1"/>
    </location>
</feature>
<reference evidence="1" key="1">
    <citation type="journal article" date="2014" name="Front. Microbiol.">
        <title>High frequency of phylogenetically diverse reductive dehalogenase-homologous genes in deep subseafloor sedimentary metagenomes.</title>
        <authorList>
            <person name="Kawai M."/>
            <person name="Futagami T."/>
            <person name="Toyoda A."/>
            <person name="Takaki Y."/>
            <person name="Nishi S."/>
            <person name="Hori S."/>
            <person name="Arai W."/>
            <person name="Tsubouchi T."/>
            <person name="Morono Y."/>
            <person name="Uchiyama I."/>
            <person name="Ito T."/>
            <person name="Fujiyama A."/>
            <person name="Inagaki F."/>
            <person name="Takami H."/>
        </authorList>
    </citation>
    <scope>NUCLEOTIDE SEQUENCE</scope>
    <source>
        <strain evidence="1">Expedition CK06-06</strain>
    </source>
</reference>
<name>X1RLS1_9ZZZZ</name>
<protein>
    <submittedName>
        <fullName evidence="1">Uncharacterized protein</fullName>
    </submittedName>
</protein>
<organism evidence="1">
    <name type="scientific">marine sediment metagenome</name>
    <dbReference type="NCBI Taxonomy" id="412755"/>
    <lineage>
        <taxon>unclassified sequences</taxon>
        <taxon>metagenomes</taxon>
        <taxon>ecological metagenomes</taxon>
    </lineage>
</organism>
<accession>X1RLS1</accession>
<dbReference type="EMBL" id="BARV01046231">
    <property type="protein sequence ID" value="GAI64120.1"/>
    <property type="molecule type" value="Genomic_DNA"/>
</dbReference>
<dbReference type="AlphaFoldDB" id="X1RLS1"/>
<evidence type="ECO:0000313" key="1">
    <source>
        <dbReference type="EMBL" id="GAI64120.1"/>
    </source>
</evidence>
<feature type="non-terminal residue" evidence="1">
    <location>
        <position position="33"/>
    </location>
</feature>